<protein>
    <recommendedName>
        <fullName evidence="4">Mus7/MMS22 family-domain-containing protein</fullName>
    </recommendedName>
</protein>
<feature type="region of interest" description="Disordered" evidence="1">
    <location>
        <begin position="1430"/>
        <end position="1451"/>
    </location>
</feature>
<feature type="compositionally biased region" description="Acidic residues" evidence="1">
    <location>
        <begin position="577"/>
        <end position="587"/>
    </location>
</feature>
<name>A0A8H7NZK8_9APHY</name>
<dbReference type="GO" id="GO:0031297">
    <property type="term" value="P:replication fork processing"/>
    <property type="evidence" value="ECO:0007669"/>
    <property type="project" value="InterPro"/>
</dbReference>
<feature type="compositionally biased region" description="Low complexity" evidence="1">
    <location>
        <begin position="449"/>
        <end position="463"/>
    </location>
</feature>
<feature type="compositionally biased region" description="Pro residues" evidence="1">
    <location>
        <begin position="399"/>
        <end position="412"/>
    </location>
</feature>
<accession>A0A8H7NZK8</accession>
<dbReference type="PANTHER" id="PTHR28122">
    <property type="entry name" value="E3 UBIQUITIN-PROTEIN LIGASE SUBSTRATE RECEPTOR MMS22"/>
    <property type="match status" value="1"/>
</dbReference>
<feature type="compositionally biased region" description="Basic and acidic residues" evidence="1">
    <location>
        <begin position="668"/>
        <end position="678"/>
    </location>
</feature>
<dbReference type="InterPro" id="IPR019021">
    <property type="entry name" value="Mms22"/>
</dbReference>
<feature type="compositionally biased region" description="Basic residues" evidence="1">
    <location>
        <begin position="630"/>
        <end position="641"/>
    </location>
</feature>
<proteinExistence type="predicted"/>
<gene>
    <name evidence="2" type="ORF">IEO21_06887</name>
</gene>
<feature type="region of interest" description="Disordered" evidence="1">
    <location>
        <begin position="490"/>
        <end position="587"/>
    </location>
</feature>
<dbReference type="EMBL" id="JADOXO010000171">
    <property type="protein sequence ID" value="KAF9810492.1"/>
    <property type="molecule type" value="Genomic_DNA"/>
</dbReference>
<feature type="region of interest" description="Disordered" evidence="1">
    <location>
        <begin position="668"/>
        <end position="693"/>
    </location>
</feature>
<dbReference type="Pfam" id="PF09462">
    <property type="entry name" value="Mus7"/>
    <property type="match status" value="1"/>
</dbReference>
<feature type="compositionally biased region" description="Basic and acidic residues" evidence="1">
    <location>
        <begin position="200"/>
        <end position="209"/>
    </location>
</feature>
<organism evidence="2 3">
    <name type="scientific">Rhodonia placenta</name>
    <dbReference type="NCBI Taxonomy" id="104341"/>
    <lineage>
        <taxon>Eukaryota</taxon>
        <taxon>Fungi</taxon>
        <taxon>Dikarya</taxon>
        <taxon>Basidiomycota</taxon>
        <taxon>Agaricomycotina</taxon>
        <taxon>Agaricomycetes</taxon>
        <taxon>Polyporales</taxon>
        <taxon>Adustoporiaceae</taxon>
        <taxon>Rhodonia</taxon>
    </lineage>
</organism>
<feature type="compositionally biased region" description="Polar residues" evidence="1">
    <location>
        <begin position="372"/>
        <end position="386"/>
    </location>
</feature>
<feature type="compositionally biased region" description="Polar residues" evidence="1">
    <location>
        <begin position="544"/>
        <end position="554"/>
    </location>
</feature>
<feature type="compositionally biased region" description="Basic residues" evidence="1">
    <location>
        <begin position="232"/>
        <end position="241"/>
    </location>
</feature>
<feature type="region of interest" description="Disordered" evidence="1">
    <location>
        <begin position="187"/>
        <end position="241"/>
    </location>
</feature>
<feature type="region of interest" description="Disordered" evidence="1">
    <location>
        <begin position="366"/>
        <end position="439"/>
    </location>
</feature>
<feature type="compositionally biased region" description="Polar residues" evidence="1">
    <location>
        <begin position="424"/>
        <end position="434"/>
    </location>
</feature>
<sequence length="1730" mass="194905">MEDDEVVETSDYEEIEAIEAQDPNYWTSLPPPQETDIGRSGEEARTQGSLKPVAHILERHIADELLLGGVLHEPPRKRLKSCICISSIYSNSGTANEGQRFQLKLCTLFAKATALATRDQAQRLLSLGVAGSVPTHVETTLAQESAQTEGRYSLRARQARQKNPYAYDKALYKRQIRANPDAIVKMVSSQRARRHHRSKSREEVSGSDRDTEDEYVAEDDSDQHVQAEGSKHPRFKGKSHSVRVDTAIGVSNFSPPRHPHGSMRHTLAADGTRPEVWYPDAFNETFSSSSGDEEDLIALLPVSMKAKKQQRAAKKPRKIRPFPMKRQNVTPHSSEGQHISPVQSFFLELWRSKTYHFNLRIATRRRRSTSTIPSVASMPSSPTSRHAISPLRETRHDPIPPSGSPEPPPPSSTPIDFGLLTPTFDHNLSQSPSESEVDISVELERSHRQGSSESSAESSVELMSAKDRRRLKALQKMMPRVLIERHLHNASAPRHGNATGGHGYDSDEGGPLRPGQSRIRIRSPTSRMAIEVRGDSESSDSEVLEQNFNSTSSESEMDVVVPRLGKSPTKTSSRAEAEDEGGDDSIVDETDIGHWASGRVIPSRHLAHDEVREGDLIDRMLSRTRVTGGKARRSRQHRRKKGDWSPNHFVLPGARLSRVFQTGRLWHSGEGHADDRQEGSTAQVVKARARKKQRNPTGLFVFASGGRLATGRTHDHPITIDTEVDDMAKTHRNGLRTTSTASHHSRSRVKPLTDGATSAAEATLDDYWPIIADMHQAPHADAPSARRDGYFESHRITLDFEIPLVPPGITFGPDSYLGRGCLHELAMLITDHNNLTCPRAVSYSDAHFQPSMSVQAFLASLQRLYDNAHDIIVQKRDLALEDLRQWQESLHSAAQHISWLLGRSSETDRTSFSDSLDAHLDNVRSFLDAPIDIIPEDEPPHLLMLELRWFSAEAVFRVTCFKKHESRRSDLKVLLQRLQDLVRDLVGCGFSDLLQPFTGDHDKDEMSDYIARRIAEFWICIIHITDAERLADLVSEDPSELTSFWSVVLQGVRDAGLLRNTPPDIVASETIWKAVFTLCSLSQCSMQGVFMTAPRLQASWDVVTTALDRVRLSADPASDANLPKRSLHKRDEYIRILVSRCLILCLKWRWSLGDASALFSRLLEIFKSRRFANLSDEPPDFPSFLRHNNLQLLSENKRSDTAFTLLLKLVVNAARDSRYANESDHRQSISPKVKKLLSLCVPVGSVPFTKISPPTLQDLSLLYNRFSAVAIAILLEPSAANLKFRISNARRYVNFRETDHETRRACIRGLMHLTTLVQHLQLPLNELLDWLAELTNILLDEYQHEKVAGNATSWVVVSIQMLLGCVRRIIETPLMDPTKNNTRYPEPAFLEGPWVTRIFSAQSNLTAVATTRTEIRKLVQAFLNVRATVIPKPPRPRPASEESQESQEDYGDFDLNLDDPELLAALGDPSQSIAAQENKTKDKAVAEIIDKHISPAIYRLVCTHFNESGANTGFETFSQDADAWVECWVGCASVIVQNSRRSWERIIDSSWRRRVGLRFMLSVLQLDPSAYSSYKERFIDVLLESIVTAKVTIEHEYLSLLWSIDGLRHPLFRGMPCEVPADTTDYNISRREFLENRLAFVERMFGNIADLLRRELEGEPNLITQNQPCVEFIVTMFSTMKNILQIDLGSDEYSRYTAFCRKIYTCLSQFGTLLNNSRLRIIVQWVTELA</sequence>
<dbReference type="PANTHER" id="PTHR28122:SF1">
    <property type="entry name" value="E3 UBIQUITIN-PROTEIN LIGASE SUBSTRATE RECEPTOR MMS22"/>
    <property type="match status" value="1"/>
</dbReference>
<reference evidence="2" key="2">
    <citation type="journal article" name="Front. Microbiol.">
        <title>Degradative Capacity of Two Strains of Rhodonia placenta: From Phenotype to Genotype.</title>
        <authorList>
            <person name="Kolle M."/>
            <person name="Horta M.A.C."/>
            <person name="Nowrousian M."/>
            <person name="Ohm R.A."/>
            <person name="Benz J.P."/>
            <person name="Pilgard A."/>
        </authorList>
    </citation>
    <scope>NUCLEOTIDE SEQUENCE</scope>
    <source>
        <strain evidence="2">FPRL280</strain>
    </source>
</reference>
<feature type="region of interest" description="Disordered" evidence="1">
    <location>
        <begin position="444"/>
        <end position="463"/>
    </location>
</feature>
<feature type="compositionally biased region" description="Acidic residues" evidence="1">
    <location>
        <begin position="1442"/>
        <end position="1451"/>
    </location>
</feature>
<evidence type="ECO:0000313" key="2">
    <source>
        <dbReference type="EMBL" id="KAF9810492.1"/>
    </source>
</evidence>
<feature type="compositionally biased region" description="Basic and acidic residues" evidence="1">
    <location>
        <begin position="222"/>
        <end position="231"/>
    </location>
</feature>
<evidence type="ECO:0008006" key="4">
    <source>
        <dbReference type="Google" id="ProtNLM"/>
    </source>
</evidence>
<feature type="region of interest" description="Disordered" evidence="1">
    <location>
        <begin position="625"/>
        <end position="648"/>
    </location>
</feature>
<dbReference type="GO" id="GO:0000724">
    <property type="term" value="P:double-strand break repair via homologous recombination"/>
    <property type="evidence" value="ECO:0007669"/>
    <property type="project" value="TreeGrafter"/>
</dbReference>
<feature type="region of interest" description="Disordered" evidence="1">
    <location>
        <begin position="734"/>
        <end position="756"/>
    </location>
</feature>
<dbReference type="GO" id="GO:0005634">
    <property type="term" value="C:nucleus"/>
    <property type="evidence" value="ECO:0007669"/>
    <property type="project" value="InterPro"/>
</dbReference>
<reference evidence="2" key="1">
    <citation type="submission" date="2020-11" db="EMBL/GenBank/DDBJ databases">
        <authorList>
            <person name="Koelle M."/>
            <person name="Horta M.A.C."/>
            <person name="Nowrousian M."/>
            <person name="Ohm R.A."/>
            <person name="Benz P."/>
            <person name="Pilgard A."/>
        </authorList>
    </citation>
    <scope>NUCLEOTIDE SEQUENCE</scope>
    <source>
        <strain evidence="2">FPRL280</strain>
    </source>
</reference>
<feature type="region of interest" description="Disordered" evidence="1">
    <location>
        <begin position="18"/>
        <end position="47"/>
    </location>
</feature>
<dbReference type="Proteomes" id="UP000639403">
    <property type="component" value="Unassembled WGS sequence"/>
</dbReference>
<feature type="compositionally biased region" description="Basic and acidic residues" evidence="1">
    <location>
        <begin position="36"/>
        <end position="45"/>
    </location>
</feature>
<comment type="caution">
    <text evidence="2">The sequence shown here is derived from an EMBL/GenBank/DDBJ whole genome shotgun (WGS) entry which is preliminary data.</text>
</comment>
<feature type="compositionally biased region" description="Acidic residues" evidence="1">
    <location>
        <begin position="210"/>
        <end position="221"/>
    </location>
</feature>
<evidence type="ECO:0000313" key="3">
    <source>
        <dbReference type="Proteomes" id="UP000639403"/>
    </source>
</evidence>
<evidence type="ECO:0000256" key="1">
    <source>
        <dbReference type="SAM" id="MobiDB-lite"/>
    </source>
</evidence>
<dbReference type="GO" id="GO:0035361">
    <property type="term" value="C:Cul8-RING ubiquitin ligase complex"/>
    <property type="evidence" value="ECO:0007669"/>
    <property type="project" value="TreeGrafter"/>
</dbReference>